<accession>A0ABP1S9R0</accession>
<gene>
    <name evidence="2" type="ORF">ODALV1_LOCUS31158</name>
</gene>
<evidence type="ECO:0000256" key="1">
    <source>
        <dbReference type="SAM" id="MobiDB-lite"/>
    </source>
</evidence>
<feature type="compositionally biased region" description="Acidic residues" evidence="1">
    <location>
        <begin position="34"/>
        <end position="44"/>
    </location>
</feature>
<comment type="caution">
    <text evidence="2">The sequence shown here is derived from an EMBL/GenBank/DDBJ whole genome shotgun (WGS) entry which is preliminary data.</text>
</comment>
<sequence>MPVSTVKSEWMADSEKTTTEIEVGVEGTDKQQEDLNETGGEGEEQQQGVSKEEQLEDNVPAQTARCFLRESFLRILWNLRNSEAEISFVDKPSISAEFCAFNREFDEAVVKVATKKGKKAAKKIDLISTSAITIDYTSKNGKFGTNSKTD</sequence>
<feature type="region of interest" description="Disordered" evidence="1">
    <location>
        <begin position="1"/>
        <end position="57"/>
    </location>
</feature>
<protein>
    <submittedName>
        <fullName evidence="2">Uncharacterized protein</fullName>
    </submittedName>
</protein>
<organism evidence="2 3">
    <name type="scientific">Orchesella dallaii</name>
    <dbReference type="NCBI Taxonomy" id="48710"/>
    <lineage>
        <taxon>Eukaryota</taxon>
        <taxon>Metazoa</taxon>
        <taxon>Ecdysozoa</taxon>
        <taxon>Arthropoda</taxon>
        <taxon>Hexapoda</taxon>
        <taxon>Collembola</taxon>
        <taxon>Entomobryomorpha</taxon>
        <taxon>Entomobryoidea</taxon>
        <taxon>Orchesellidae</taxon>
        <taxon>Orchesellinae</taxon>
        <taxon>Orchesella</taxon>
    </lineage>
</organism>
<dbReference type="InterPro" id="IPR020338">
    <property type="entry name" value="SMN_gemin7"/>
</dbReference>
<keyword evidence="3" id="KW-1185">Reference proteome</keyword>
<dbReference type="Gene3D" id="2.30.30.100">
    <property type="match status" value="1"/>
</dbReference>
<proteinExistence type="predicted"/>
<name>A0ABP1S9R0_9HEXA</name>
<evidence type="ECO:0000313" key="3">
    <source>
        <dbReference type="Proteomes" id="UP001642540"/>
    </source>
</evidence>
<dbReference type="Pfam" id="PF11095">
    <property type="entry name" value="Gemin7"/>
    <property type="match status" value="1"/>
</dbReference>
<reference evidence="2 3" key="1">
    <citation type="submission" date="2024-08" db="EMBL/GenBank/DDBJ databases">
        <authorList>
            <person name="Cucini C."/>
            <person name="Frati F."/>
        </authorList>
    </citation>
    <scope>NUCLEOTIDE SEQUENCE [LARGE SCALE GENOMIC DNA]</scope>
</reference>
<evidence type="ECO:0000313" key="2">
    <source>
        <dbReference type="EMBL" id="CAL8147519.1"/>
    </source>
</evidence>
<dbReference type="Proteomes" id="UP001642540">
    <property type="component" value="Unassembled WGS sequence"/>
</dbReference>
<dbReference type="EMBL" id="CAXLJM020000166">
    <property type="protein sequence ID" value="CAL8147519.1"/>
    <property type="molecule type" value="Genomic_DNA"/>
</dbReference>